<dbReference type="EMBL" id="JAULUE010002067">
    <property type="protein sequence ID" value="KAK5876897.1"/>
    <property type="molecule type" value="Genomic_DNA"/>
</dbReference>
<evidence type="ECO:0000313" key="2">
    <source>
        <dbReference type="Proteomes" id="UP001335648"/>
    </source>
</evidence>
<comment type="caution">
    <text evidence="1">The sequence shown here is derived from an EMBL/GenBank/DDBJ whole genome shotgun (WGS) entry which is preliminary data.</text>
</comment>
<reference evidence="1 2" key="1">
    <citation type="journal article" date="2023" name="Mol. Biol. Evol.">
        <title>Genomics of Secondarily Temperate Adaptation in the Only Non-Antarctic Icefish.</title>
        <authorList>
            <person name="Rivera-Colon A.G."/>
            <person name="Rayamajhi N."/>
            <person name="Minhas B.F."/>
            <person name="Madrigal G."/>
            <person name="Bilyk K.T."/>
            <person name="Yoon V."/>
            <person name="Hune M."/>
            <person name="Gregory S."/>
            <person name="Cheng C.H.C."/>
            <person name="Catchen J.M."/>
        </authorList>
    </citation>
    <scope>NUCLEOTIDE SEQUENCE [LARGE SCALE GENOMIC DNA]</scope>
    <source>
        <strain evidence="1">JC2023a</strain>
    </source>
</reference>
<dbReference type="AlphaFoldDB" id="A0AAN8B1V9"/>
<organism evidence="1 2">
    <name type="scientific">Champsocephalus esox</name>
    <name type="common">pike icefish</name>
    <dbReference type="NCBI Taxonomy" id="159716"/>
    <lineage>
        <taxon>Eukaryota</taxon>
        <taxon>Metazoa</taxon>
        <taxon>Chordata</taxon>
        <taxon>Craniata</taxon>
        <taxon>Vertebrata</taxon>
        <taxon>Euteleostomi</taxon>
        <taxon>Actinopterygii</taxon>
        <taxon>Neopterygii</taxon>
        <taxon>Teleostei</taxon>
        <taxon>Neoteleostei</taxon>
        <taxon>Acanthomorphata</taxon>
        <taxon>Eupercaria</taxon>
        <taxon>Perciformes</taxon>
        <taxon>Notothenioidei</taxon>
        <taxon>Channichthyidae</taxon>
        <taxon>Champsocephalus</taxon>
    </lineage>
</organism>
<accession>A0AAN8B1V9</accession>
<dbReference type="Proteomes" id="UP001335648">
    <property type="component" value="Unassembled WGS sequence"/>
</dbReference>
<keyword evidence="2" id="KW-1185">Reference proteome</keyword>
<sequence>MIAAPGDGKQRLPPSWWLPLHRIADPRLPPLLLLLLPGLVTSCCHPHPSPLHMSISLPPPSRHCPAACHHIRTLVGLFVSVDLGSEKALGRSDVGNKHLKGGGTQLSQMWRNRHSISPSEARVPKARGLLFVFFPPRHSE</sequence>
<protein>
    <submittedName>
        <fullName evidence="1">Uncharacterized protein</fullName>
    </submittedName>
</protein>
<proteinExistence type="predicted"/>
<evidence type="ECO:0000313" key="1">
    <source>
        <dbReference type="EMBL" id="KAK5876897.1"/>
    </source>
</evidence>
<gene>
    <name evidence="1" type="ORF">CesoFtcFv8_026201</name>
</gene>
<name>A0AAN8B1V9_9TELE</name>